<reference evidence="4 5" key="1">
    <citation type="submission" date="2018-08" db="EMBL/GenBank/DDBJ databases">
        <title>Salinimonas sediminis sp. nov., a piezophilic bacterium isolated from a deep-sea sediment sample from the New Britain Trench.</title>
        <authorList>
            <person name="Cao J."/>
        </authorList>
    </citation>
    <scope>NUCLEOTIDE SEQUENCE [LARGE SCALE GENOMIC DNA]</scope>
    <source>
        <strain evidence="4 5">N102</strain>
    </source>
</reference>
<dbReference type="RefSeq" id="WP_117318250.1">
    <property type="nucleotide sequence ID" value="NZ_CP031769.1"/>
</dbReference>
<dbReference type="InterPro" id="IPR007448">
    <property type="entry name" value="Sigma70_reg_Rsd_AlgQ"/>
</dbReference>
<evidence type="ECO:0000256" key="3">
    <source>
        <dbReference type="RuleBase" id="RU004409"/>
    </source>
</evidence>
<keyword evidence="2 3" id="KW-0804">Transcription</keyword>
<keyword evidence="5" id="KW-1185">Reference proteome</keyword>
<gene>
    <name evidence="4" type="ORF">D0Y50_17695</name>
</gene>
<dbReference type="InterPro" id="IPR038309">
    <property type="entry name" value="Rsd/AlgQ_sf"/>
</dbReference>
<keyword evidence="1 3" id="KW-0805">Transcription regulation</keyword>
<dbReference type="Gene3D" id="1.20.120.1370">
    <property type="entry name" value="Regulator of RNA polymerase sigma(70) subunit, domain 4"/>
    <property type="match status" value="1"/>
</dbReference>
<evidence type="ECO:0000313" key="4">
    <source>
        <dbReference type="EMBL" id="AXR08023.1"/>
    </source>
</evidence>
<organism evidence="4 5">
    <name type="scientific">Salinimonas sediminis</name>
    <dbReference type="NCBI Taxonomy" id="2303538"/>
    <lineage>
        <taxon>Bacteria</taxon>
        <taxon>Pseudomonadati</taxon>
        <taxon>Pseudomonadota</taxon>
        <taxon>Gammaproteobacteria</taxon>
        <taxon>Alteromonadales</taxon>
        <taxon>Alteromonadaceae</taxon>
        <taxon>Alteromonas/Salinimonas group</taxon>
        <taxon>Salinimonas</taxon>
    </lineage>
</organism>
<dbReference type="AlphaFoldDB" id="A0A346NR66"/>
<comment type="similarity">
    <text evidence="3">Belongs to the Rsd/AlgQ family.</text>
</comment>
<evidence type="ECO:0000313" key="5">
    <source>
        <dbReference type="Proteomes" id="UP000262073"/>
    </source>
</evidence>
<dbReference type="PIRSF" id="PIRSF016548">
    <property type="entry name" value="Rsd_AlgQ"/>
    <property type="match status" value="1"/>
</dbReference>
<dbReference type="EMBL" id="CP031769">
    <property type="protein sequence ID" value="AXR08023.1"/>
    <property type="molecule type" value="Genomic_DNA"/>
</dbReference>
<evidence type="ECO:0000256" key="2">
    <source>
        <dbReference type="ARBA" id="ARBA00023163"/>
    </source>
</evidence>
<dbReference type="OrthoDB" id="5567237at2"/>
<accession>A0A346NR66</accession>
<dbReference type="Proteomes" id="UP000262073">
    <property type="component" value="Chromosome"/>
</dbReference>
<dbReference type="KEGG" id="salm:D0Y50_17695"/>
<sequence length="161" mass="18357">MLDKLEQLQDQWGGHSTIVDSWLNARQQLLIHYCQLAGLNKTSVSLPEQQQVSEFCNMLMDYLSAGHFEVYELLVSDDDEGLGLKQRVYPLLSATTDSALKFNDDFATELSAVNSRRFDRELAALGEVLEDRFTLEDKLIQHMFEAHGPKHIQRAQQAKSD</sequence>
<proteinExistence type="inferred from homology"/>
<protein>
    <submittedName>
        <fullName evidence="4">Sigma D regulator</fullName>
    </submittedName>
</protein>
<dbReference type="Pfam" id="PF04353">
    <property type="entry name" value="Rsd_AlgQ"/>
    <property type="match status" value="1"/>
</dbReference>
<dbReference type="GO" id="GO:0006355">
    <property type="term" value="P:regulation of DNA-templated transcription"/>
    <property type="evidence" value="ECO:0007669"/>
    <property type="project" value="InterPro"/>
</dbReference>
<evidence type="ECO:0000256" key="1">
    <source>
        <dbReference type="ARBA" id="ARBA00023015"/>
    </source>
</evidence>
<dbReference type="NCBIfam" id="NF008723">
    <property type="entry name" value="PRK11718.1"/>
    <property type="match status" value="1"/>
</dbReference>
<name>A0A346NR66_9ALTE</name>